<keyword evidence="3" id="KW-1185">Reference proteome</keyword>
<reference evidence="2" key="1">
    <citation type="submission" date="2025-08" db="UniProtKB">
        <authorList>
            <consortium name="Ensembl"/>
        </authorList>
    </citation>
    <scope>IDENTIFICATION</scope>
</reference>
<organism evidence="2 3">
    <name type="scientific">Cyprinus carpio carpio</name>
    <dbReference type="NCBI Taxonomy" id="630221"/>
    <lineage>
        <taxon>Eukaryota</taxon>
        <taxon>Metazoa</taxon>
        <taxon>Chordata</taxon>
        <taxon>Craniata</taxon>
        <taxon>Vertebrata</taxon>
        <taxon>Euteleostomi</taxon>
        <taxon>Actinopterygii</taxon>
        <taxon>Neopterygii</taxon>
        <taxon>Teleostei</taxon>
        <taxon>Ostariophysi</taxon>
        <taxon>Cypriniformes</taxon>
        <taxon>Cyprinidae</taxon>
        <taxon>Cyprininae</taxon>
        <taxon>Cyprinus</taxon>
    </lineage>
</organism>
<dbReference type="AlphaFoldDB" id="A0A9J7YTK4"/>
<dbReference type="GeneTree" id="ENSGT00390000003618"/>
<dbReference type="SUPFAM" id="SSF50729">
    <property type="entry name" value="PH domain-like"/>
    <property type="match status" value="1"/>
</dbReference>
<dbReference type="GO" id="GO:0005737">
    <property type="term" value="C:cytoplasm"/>
    <property type="evidence" value="ECO:0007669"/>
    <property type="project" value="TreeGrafter"/>
</dbReference>
<evidence type="ECO:0000313" key="3">
    <source>
        <dbReference type="Proteomes" id="UP001108240"/>
    </source>
</evidence>
<dbReference type="GO" id="GO:0005085">
    <property type="term" value="F:guanyl-nucleotide exchange factor activity"/>
    <property type="evidence" value="ECO:0007669"/>
    <property type="project" value="TreeGrafter"/>
</dbReference>
<dbReference type="Ensembl" id="ENSCCRT00000112227.1">
    <property type="protein sequence ID" value="ENSCCRP00000120615.1"/>
    <property type="gene ID" value="ENSCCRG00000075009.1"/>
</dbReference>
<name>A0A9J7YTK4_CYPCA</name>
<accession>A0A9J7YTK4</accession>
<dbReference type="InterPro" id="IPR011993">
    <property type="entry name" value="PH-like_dom_sf"/>
</dbReference>
<feature type="domain" description="PH" evidence="1">
    <location>
        <begin position="115"/>
        <end position="215"/>
    </location>
</feature>
<dbReference type="Gene3D" id="2.30.29.30">
    <property type="entry name" value="Pleckstrin-homology domain (PH domain)/Phosphotyrosine-binding domain (PTB)"/>
    <property type="match status" value="1"/>
</dbReference>
<sequence length="339" mass="38569">MGCCSVTQRHTGTDEVGPDEIELLEINNAGIWSLDESRLQFSTRNGTEEGPHRCPSVRHLKQEDPDPVSVTVKDTTKHNNSQLVPWALTKKELHHRLYTQPIREWEGQAPHTYGDIIHSSSVYLHSEYTKVMSERYLVLFSFHLLILALDSSNNDFIYEGMLPLSAIEVRLISQQDPSSPHMFEISGPMVDSKIFVCATAAETKAWMENIEDRRYKSLRQQLSPSHSALSYLVDLIHSCTEIYILYGTHKTLANKNHCYRCHVMKTGRGRSLKGTYCGLPSCNGRGLPFSTWAIPDTFHWCTSATYTHRTVVCRDLRIVCLCSSHLTSSFCLWTVIVYV</sequence>
<evidence type="ECO:0000313" key="2">
    <source>
        <dbReference type="Ensembl" id="ENSCCRP00000120615.1"/>
    </source>
</evidence>
<reference evidence="2" key="2">
    <citation type="submission" date="2025-09" db="UniProtKB">
        <authorList>
            <consortium name="Ensembl"/>
        </authorList>
    </citation>
    <scope>IDENTIFICATION</scope>
</reference>
<protein>
    <recommendedName>
        <fullName evidence="1">PH domain-containing protein</fullName>
    </recommendedName>
</protein>
<dbReference type="PROSITE" id="PS50003">
    <property type="entry name" value="PH_DOMAIN"/>
    <property type="match status" value="1"/>
</dbReference>
<dbReference type="PANTHER" id="PTHR46026">
    <property type="entry name" value="RHO-TYPE GUANINE NUCLEOTIDE EXCHANGE FACTOR, ISOFORM F"/>
    <property type="match status" value="1"/>
</dbReference>
<dbReference type="InterPro" id="IPR001849">
    <property type="entry name" value="PH_domain"/>
</dbReference>
<dbReference type="Pfam" id="PF00169">
    <property type="entry name" value="PH"/>
    <property type="match status" value="1"/>
</dbReference>
<dbReference type="Proteomes" id="UP001108240">
    <property type="component" value="Unplaced"/>
</dbReference>
<evidence type="ECO:0000259" key="1">
    <source>
        <dbReference type="PROSITE" id="PS50003"/>
    </source>
</evidence>
<dbReference type="PANTHER" id="PTHR46026:SF1">
    <property type="entry name" value="RHO-TYPE GUANINE NUCLEOTIDE EXCHANGE FACTOR, ISOFORM F"/>
    <property type="match status" value="1"/>
</dbReference>
<dbReference type="SMART" id="SM00233">
    <property type="entry name" value="PH"/>
    <property type="match status" value="1"/>
</dbReference>
<proteinExistence type="predicted"/>